<evidence type="ECO:0000256" key="2">
    <source>
        <dbReference type="ARBA" id="ARBA00023125"/>
    </source>
</evidence>
<proteinExistence type="predicted"/>
<dbReference type="PROSITE" id="PS50977">
    <property type="entry name" value="HTH_TETR_2"/>
    <property type="match status" value="1"/>
</dbReference>
<name>A0A8J3JCR0_9ACTN</name>
<organism evidence="7 8">
    <name type="scientific">Actinocatenispora rupis</name>
    <dbReference type="NCBI Taxonomy" id="519421"/>
    <lineage>
        <taxon>Bacteria</taxon>
        <taxon>Bacillati</taxon>
        <taxon>Actinomycetota</taxon>
        <taxon>Actinomycetes</taxon>
        <taxon>Micromonosporales</taxon>
        <taxon>Micromonosporaceae</taxon>
        <taxon>Actinocatenispora</taxon>
    </lineage>
</organism>
<dbReference type="Gene3D" id="1.10.357.10">
    <property type="entry name" value="Tetracycline Repressor, domain 2"/>
    <property type="match status" value="1"/>
</dbReference>
<feature type="DNA-binding region" description="H-T-H motif" evidence="4">
    <location>
        <begin position="49"/>
        <end position="68"/>
    </location>
</feature>
<dbReference type="AlphaFoldDB" id="A0A8J3JCR0"/>
<gene>
    <name evidence="7" type="ORF">Aru02nite_69410</name>
</gene>
<evidence type="ECO:0000313" key="7">
    <source>
        <dbReference type="EMBL" id="GID16052.1"/>
    </source>
</evidence>
<keyword evidence="3" id="KW-0804">Transcription</keyword>
<keyword evidence="1" id="KW-0805">Transcription regulation</keyword>
<comment type="caution">
    <text evidence="7">The sequence shown here is derived from an EMBL/GenBank/DDBJ whole genome shotgun (WGS) entry which is preliminary data.</text>
</comment>
<dbReference type="InterPro" id="IPR011075">
    <property type="entry name" value="TetR_C"/>
</dbReference>
<accession>A0A8J3JCR0</accession>
<dbReference type="SUPFAM" id="SSF48498">
    <property type="entry name" value="Tetracyclin repressor-like, C-terminal domain"/>
    <property type="match status" value="1"/>
</dbReference>
<dbReference type="PANTHER" id="PTHR30055:SF148">
    <property type="entry name" value="TETR-FAMILY TRANSCRIPTIONAL REGULATOR"/>
    <property type="match status" value="1"/>
</dbReference>
<feature type="region of interest" description="Disordered" evidence="5">
    <location>
        <begin position="1"/>
        <end position="26"/>
    </location>
</feature>
<reference evidence="7" key="1">
    <citation type="submission" date="2021-01" db="EMBL/GenBank/DDBJ databases">
        <title>Whole genome shotgun sequence of Actinocatenispora rupis NBRC 107355.</title>
        <authorList>
            <person name="Komaki H."/>
            <person name="Tamura T."/>
        </authorList>
    </citation>
    <scope>NUCLEOTIDE SEQUENCE</scope>
    <source>
        <strain evidence="7">NBRC 107355</strain>
    </source>
</reference>
<keyword evidence="2 4" id="KW-0238">DNA-binding</keyword>
<evidence type="ECO:0000256" key="5">
    <source>
        <dbReference type="SAM" id="MobiDB-lite"/>
    </source>
</evidence>
<dbReference type="Pfam" id="PF00440">
    <property type="entry name" value="TetR_N"/>
    <property type="match status" value="1"/>
</dbReference>
<evidence type="ECO:0000256" key="3">
    <source>
        <dbReference type="ARBA" id="ARBA00023163"/>
    </source>
</evidence>
<dbReference type="SUPFAM" id="SSF46689">
    <property type="entry name" value="Homeodomain-like"/>
    <property type="match status" value="1"/>
</dbReference>
<dbReference type="Pfam" id="PF16859">
    <property type="entry name" value="TetR_C_11"/>
    <property type="match status" value="1"/>
</dbReference>
<evidence type="ECO:0000259" key="6">
    <source>
        <dbReference type="PROSITE" id="PS50977"/>
    </source>
</evidence>
<dbReference type="GO" id="GO:0000976">
    <property type="term" value="F:transcription cis-regulatory region binding"/>
    <property type="evidence" value="ECO:0007669"/>
    <property type="project" value="TreeGrafter"/>
</dbReference>
<dbReference type="InterPro" id="IPR009057">
    <property type="entry name" value="Homeodomain-like_sf"/>
</dbReference>
<dbReference type="InterPro" id="IPR001647">
    <property type="entry name" value="HTH_TetR"/>
</dbReference>
<dbReference type="EMBL" id="BOMB01000051">
    <property type="protein sequence ID" value="GID16052.1"/>
    <property type="molecule type" value="Genomic_DNA"/>
</dbReference>
<keyword evidence="8" id="KW-1185">Reference proteome</keyword>
<evidence type="ECO:0000256" key="4">
    <source>
        <dbReference type="PROSITE-ProRule" id="PRU00335"/>
    </source>
</evidence>
<feature type="domain" description="HTH tetR-type" evidence="6">
    <location>
        <begin position="26"/>
        <end position="86"/>
    </location>
</feature>
<dbReference type="GO" id="GO:0003700">
    <property type="term" value="F:DNA-binding transcription factor activity"/>
    <property type="evidence" value="ECO:0007669"/>
    <property type="project" value="TreeGrafter"/>
</dbReference>
<dbReference type="Proteomes" id="UP000612808">
    <property type="component" value="Unassembled WGS sequence"/>
</dbReference>
<dbReference type="PANTHER" id="PTHR30055">
    <property type="entry name" value="HTH-TYPE TRANSCRIPTIONAL REGULATOR RUTR"/>
    <property type="match status" value="1"/>
</dbReference>
<dbReference type="InterPro" id="IPR036271">
    <property type="entry name" value="Tet_transcr_reg_TetR-rel_C_sf"/>
</dbReference>
<dbReference type="InterPro" id="IPR050109">
    <property type="entry name" value="HTH-type_TetR-like_transc_reg"/>
</dbReference>
<dbReference type="Gene3D" id="1.10.10.60">
    <property type="entry name" value="Homeodomain-like"/>
    <property type="match status" value="1"/>
</dbReference>
<sequence>MRMPDRDDDALAPGRRRGTRGPTLDGGVSAAIETAAFDELAAAGWRRLAMDAVARRAGVGKAALYRRWTSKEAMLLDLVARLVRRALPDVPDTGTLPGDVRGFLDLTVAQTSDPRVVRIAADLLGESVRNPALAESLRVAVLAPRREAGEAILRRAVDRGELPAALDRDLGTDLLFAPLLPRLLNPGAPPVDATYLDTLTAVIVTGLTAATRSPTVG</sequence>
<evidence type="ECO:0000256" key="1">
    <source>
        <dbReference type="ARBA" id="ARBA00023015"/>
    </source>
</evidence>
<protein>
    <submittedName>
        <fullName evidence="7">TetR family transcriptional regulator</fullName>
    </submittedName>
</protein>
<feature type="compositionally biased region" description="Acidic residues" evidence="5">
    <location>
        <begin position="1"/>
        <end position="10"/>
    </location>
</feature>
<evidence type="ECO:0000313" key="8">
    <source>
        <dbReference type="Proteomes" id="UP000612808"/>
    </source>
</evidence>